<evidence type="ECO:0000313" key="1">
    <source>
        <dbReference type="EMBL" id="PIA30433.1"/>
    </source>
</evidence>
<dbReference type="InParanoid" id="A0A2G5CGR9"/>
<dbReference type="EMBL" id="KZ305072">
    <property type="protein sequence ID" value="PIA30433.1"/>
    <property type="molecule type" value="Genomic_DNA"/>
</dbReference>
<keyword evidence="2" id="KW-1185">Reference proteome</keyword>
<reference evidence="1 2" key="1">
    <citation type="submission" date="2017-09" db="EMBL/GenBank/DDBJ databases">
        <title>WGS assembly of Aquilegia coerulea Goldsmith.</title>
        <authorList>
            <person name="Hodges S."/>
            <person name="Kramer E."/>
            <person name="Nordborg M."/>
            <person name="Tomkins J."/>
            <person name="Borevitz J."/>
            <person name="Derieg N."/>
            <person name="Yan J."/>
            <person name="Mihaltcheva S."/>
            <person name="Hayes R.D."/>
            <person name="Rokhsar D."/>
        </authorList>
    </citation>
    <scope>NUCLEOTIDE SEQUENCE [LARGE SCALE GENOMIC DNA]</scope>
    <source>
        <strain evidence="2">cv. Goldsmith</strain>
    </source>
</reference>
<sequence>MFGEEISGLYDDGFEGSTSEHHIFKEIFYENDEGPIKKRCFGAAATDIEAKQTKHANRLGCSNSENSVMTCQSSTKDSYLEDSCPVYDGFVNVKNNQERVSGLESGCVTEGSSWGQRNVADVNCSVDKHSVPEDRSSSECYPEKNNLDQLECIEEVAPEAGAPDSCNVDEILRCNLVESSSQSIISSFFLLEGNKKVDKRGHPVGKVPKVKTSDLLARNGEEDTECTDALQVSHQGIPSEIVLGGACTARNSETIKDANGGSEESVLLNTDMVNGTCKRSSKKDPRPRLRHHLNQLFTAMGWNLDKRKRNGRNYQENVYIDSNGKPFYELHKAWRSIGESLFVGKAKSKLKLMQEENAKQWDNINELWV</sequence>
<evidence type="ECO:0000313" key="2">
    <source>
        <dbReference type="Proteomes" id="UP000230069"/>
    </source>
</evidence>
<dbReference type="AlphaFoldDB" id="A0A2G5CGR9"/>
<dbReference type="STRING" id="218851.A0A2G5CGR9"/>
<accession>A0A2G5CGR9</accession>
<name>A0A2G5CGR9_AQUCA</name>
<proteinExistence type="predicted"/>
<protein>
    <submittedName>
        <fullName evidence="1">Uncharacterized protein</fullName>
    </submittedName>
</protein>
<gene>
    <name evidence="1" type="ORF">AQUCO_05500007v1</name>
</gene>
<dbReference type="OrthoDB" id="429143at2759"/>
<organism evidence="1 2">
    <name type="scientific">Aquilegia coerulea</name>
    <name type="common">Rocky mountain columbine</name>
    <dbReference type="NCBI Taxonomy" id="218851"/>
    <lineage>
        <taxon>Eukaryota</taxon>
        <taxon>Viridiplantae</taxon>
        <taxon>Streptophyta</taxon>
        <taxon>Embryophyta</taxon>
        <taxon>Tracheophyta</taxon>
        <taxon>Spermatophyta</taxon>
        <taxon>Magnoliopsida</taxon>
        <taxon>Ranunculales</taxon>
        <taxon>Ranunculaceae</taxon>
        <taxon>Thalictroideae</taxon>
        <taxon>Aquilegia</taxon>
    </lineage>
</organism>
<dbReference type="Proteomes" id="UP000230069">
    <property type="component" value="Unassembled WGS sequence"/>
</dbReference>